<dbReference type="InterPro" id="IPR002347">
    <property type="entry name" value="SDR_fam"/>
</dbReference>
<name>A0A3D3R326_9PLAN</name>
<protein>
    <submittedName>
        <fullName evidence="3">Oxidoreductase</fullName>
    </submittedName>
</protein>
<dbReference type="PANTHER" id="PTHR43477:SF1">
    <property type="entry name" value="DIHYDROANTICAPSIN 7-DEHYDROGENASE"/>
    <property type="match status" value="1"/>
</dbReference>
<gene>
    <name evidence="3" type="ORF">DIT97_09530</name>
</gene>
<comment type="similarity">
    <text evidence="1">Belongs to the short-chain dehydrogenases/reductases (SDR) family.</text>
</comment>
<comment type="caution">
    <text evidence="3">The sequence shown here is derived from an EMBL/GenBank/DDBJ whole genome shotgun (WGS) entry which is preliminary data.</text>
</comment>
<keyword evidence="2" id="KW-0560">Oxidoreductase</keyword>
<evidence type="ECO:0000313" key="3">
    <source>
        <dbReference type="EMBL" id="HCO23271.1"/>
    </source>
</evidence>
<organism evidence="3 4">
    <name type="scientific">Gimesia maris</name>
    <dbReference type="NCBI Taxonomy" id="122"/>
    <lineage>
        <taxon>Bacteria</taxon>
        <taxon>Pseudomonadati</taxon>
        <taxon>Planctomycetota</taxon>
        <taxon>Planctomycetia</taxon>
        <taxon>Planctomycetales</taxon>
        <taxon>Planctomycetaceae</taxon>
        <taxon>Gimesia</taxon>
    </lineage>
</organism>
<evidence type="ECO:0000256" key="1">
    <source>
        <dbReference type="ARBA" id="ARBA00006484"/>
    </source>
</evidence>
<evidence type="ECO:0000256" key="2">
    <source>
        <dbReference type="ARBA" id="ARBA00023002"/>
    </source>
</evidence>
<evidence type="ECO:0000313" key="4">
    <source>
        <dbReference type="Proteomes" id="UP000263642"/>
    </source>
</evidence>
<dbReference type="CDD" id="cd05233">
    <property type="entry name" value="SDR_c"/>
    <property type="match status" value="1"/>
</dbReference>
<dbReference type="InterPro" id="IPR036291">
    <property type="entry name" value="NAD(P)-bd_dom_sf"/>
</dbReference>
<dbReference type="EMBL" id="DQAY01000056">
    <property type="protein sequence ID" value="HCO23271.1"/>
    <property type="molecule type" value="Genomic_DNA"/>
</dbReference>
<dbReference type="Gene3D" id="3.40.50.720">
    <property type="entry name" value="NAD(P)-binding Rossmann-like Domain"/>
    <property type="match status" value="1"/>
</dbReference>
<dbReference type="PRINTS" id="PR00081">
    <property type="entry name" value="GDHRDH"/>
</dbReference>
<dbReference type="FunFam" id="3.40.50.720:FF:000084">
    <property type="entry name" value="Short-chain dehydrogenase reductase"/>
    <property type="match status" value="1"/>
</dbReference>
<dbReference type="Pfam" id="PF13561">
    <property type="entry name" value="adh_short_C2"/>
    <property type="match status" value="1"/>
</dbReference>
<dbReference type="Proteomes" id="UP000263642">
    <property type="component" value="Unassembled WGS sequence"/>
</dbReference>
<dbReference type="AlphaFoldDB" id="A0A3D3R326"/>
<dbReference type="InterPro" id="IPR051122">
    <property type="entry name" value="SDR_DHRS6-like"/>
</dbReference>
<dbReference type="PANTHER" id="PTHR43477">
    <property type="entry name" value="DIHYDROANTICAPSIN 7-DEHYDROGENASE"/>
    <property type="match status" value="1"/>
</dbReference>
<sequence>MNTTTAELNSQTLVILGASGAVGSTLSRRLKGAGHEVFLAGRNPQVLRDLSDELAAPSLSLDVLEPGSIERTIQSARETYDHIDGVVNCIGSVLLKPAHLTSDEEWSEVLAVNLTSAFETVRSAAKVMGKQGGSVVLISSAAARVGLANHEAIAAAKAGVIGLTLSAAASYAGRGIRVNAVAPGLVKSNMTRHLWESEAAESMSSSMHALNRLGKPEQVASMIEWLLQPANDWVTGQVFGVDGGLATVIPRARQKSH</sequence>
<proteinExistence type="inferred from homology"/>
<dbReference type="SUPFAM" id="SSF51735">
    <property type="entry name" value="NAD(P)-binding Rossmann-fold domains"/>
    <property type="match status" value="1"/>
</dbReference>
<accession>A0A3D3R326</accession>
<dbReference type="GO" id="GO:0016491">
    <property type="term" value="F:oxidoreductase activity"/>
    <property type="evidence" value="ECO:0007669"/>
    <property type="project" value="UniProtKB-KW"/>
</dbReference>
<reference evidence="3 4" key="1">
    <citation type="journal article" date="2018" name="Nat. Biotechnol.">
        <title>A standardized bacterial taxonomy based on genome phylogeny substantially revises the tree of life.</title>
        <authorList>
            <person name="Parks D.H."/>
            <person name="Chuvochina M."/>
            <person name="Waite D.W."/>
            <person name="Rinke C."/>
            <person name="Skarshewski A."/>
            <person name="Chaumeil P.A."/>
            <person name="Hugenholtz P."/>
        </authorList>
    </citation>
    <scope>NUCLEOTIDE SEQUENCE [LARGE SCALE GENOMIC DNA]</scope>
    <source>
        <strain evidence="3">UBA9375</strain>
    </source>
</reference>